<accession>A0ABT4D413</accession>
<evidence type="ECO:0000313" key="2">
    <source>
        <dbReference type="Proteomes" id="UP001078443"/>
    </source>
</evidence>
<gene>
    <name evidence="1" type="ORF">OW763_13730</name>
</gene>
<proteinExistence type="predicted"/>
<evidence type="ECO:0000313" key="1">
    <source>
        <dbReference type="EMBL" id="MCY6485392.1"/>
    </source>
</evidence>
<dbReference type="RefSeq" id="WP_268041718.1">
    <property type="nucleotide sequence ID" value="NZ_JAPQER010000007.1"/>
</dbReference>
<protein>
    <submittedName>
        <fullName evidence="1">Uncharacterized protein</fullName>
    </submittedName>
</protein>
<dbReference type="Proteomes" id="UP001078443">
    <property type="component" value="Unassembled WGS sequence"/>
</dbReference>
<sequence>MLTITKEPKNYTYYLLLDLAMDVCSEFIIVVRNDLKFNIGGKNVLKTLEPYLIKIEKSNKLPSTFIESNKIIGTMYYYKCCNDVLPILKSAVNGLYQWKQPNFPEDICFLKEDTKWLVTSAHEEESYIYCNDKEEVLINNINGLQIHKNNVNISNILEQLSLRENIISQKNYTLKKQNKKIQLEFELPKKLFVNDIVENDIIIDKLLLNKYNTKVYLSSVSYEKDTIYIDISFKNKFLDKGIGQFLDNCIINDAGEIQYANENFVFCDKNYNKINIVYDYTMSLQSISLILNRKNLINIQQDLIVNFDGLYIYNYEKNIC</sequence>
<keyword evidence="2" id="KW-1185">Reference proteome</keyword>
<name>A0ABT4D413_9CLOT</name>
<reference evidence="1" key="1">
    <citation type="submission" date="2022-12" db="EMBL/GenBank/DDBJ databases">
        <authorList>
            <person name="Wang J."/>
        </authorList>
    </citation>
    <scope>NUCLEOTIDE SEQUENCE</scope>
    <source>
        <strain evidence="1">HY-45-18</strain>
    </source>
</reference>
<organism evidence="1 2">
    <name type="scientific">Clostridium aestuarii</name>
    <dbReference type="NCBI Taxonomy" id="338193"/>
    <lineage>
        <taxon>Bacteria</taxon>
        <taxon>Bacillati</taxon>
        <taxon>Bacillota</taxon>
        <taxon>Clostridia</taxon>
        <taxon>Eubacteriales</taxon>
        <taxon>Clostridiaceae</taxon>
        <taxon>Clostridium</taxon>
    </lineage>
</organism>
<dbReference type="EMBL" id="JAPQER010000007">
    <property type="protein sequence ID" value="MCY6485392.1"/>
    <property type="molecule type" value="Genomic_DNA"/>
</dbReference>
<comment type="caution">
    <text evidence="1">The sequence shown here is derived from an EMBL/GenBank/DDBJ whole genome shotgun (WGS) entry which is preliminary data.</text>
</comment>